<protein>
    <recommendedName>
        <fullName evidence="3">F-box domain-containing protein</fullName>
    </recommendedName>
</protein>
<evidence type="ECO:0000313" key="1">
    <source>
        <dbReference type="EMBL" id="GJJ12780.1"/>
    </source>
</evidence>
<dbReference type="AlphaFoldDB" id="A0AAV5AEW8"/>
<dbReference type="Proteomes" id="UP001050691">
    <property type="component" value="Unassembled WGS sequence"/>
</dbReference>
<evidence type="ECO:0000313" key="2">
    <source>
        <dbReference type="Proteomes" id="UP001050691"/>
    </source>
</evidence>
<reference evidence="1" key="1">
    <citation type="submission" date="2021-10" db="EMBL/GenBank/DDBJ databases">
        <title>De novo Genome Assembly of Clathrus columnatus (Basidiomycota, Fungi) Using Illumina and Nanopore Sequence Data.</title>
        <authorList>
            <person name="Ogiso-Tanaka E."/>
            <person name="Itagaki H."/>
            <person name="Hosoya T."/>
            <person name="Hosaka K."/>
        </authorList>
    </citation>
    <scope>NUCLEOTIDE SEQUENCE</scope>
    <source>
        <strain evidence="1">MO-923</strain>
    </source>
</reference>
<dbReference type="Gene3D" id="3.80.10.10">
    <property type="entry name" value="Ribonuclease Inhibitor"/>
    <property type="match status" value="1"/>
</dbReference>
<sequence length="511" mass="59917">MTYPNGILIHIIWDEIAYLLHSTKDLLSLALTCRTLKNLIIPDHIEYRHIHCHIRREDVWEHLECRPRLTRGVRSLHLLTEYPTDLIRLPVILEPRHYKETNKTSGSDVPKWNLRSKVTKENLDMFLRSLSHMTLLREFEWNQNQGYTYPQEIIDISSVLTNTTHCLEALSMRWYNVENQWQFQTLSVNIWKLSGLKRVILQYPCPAAIQMIVFCPDIEDLYLLRPTPDSIYNIMGHANWKKLRRLSICETYPSPRYPIFTKDTSTLVTSFFDRHANLESLVISGIETTMPTLPSSCLPNLRSVSFDHENLATSFLSNETISRLVHLDCPIDDVDADNLPQLNNLETFRFQFISWNCIVPDSFLPLLLKARNLKKLHMDMLSPDMFYEDLVSCSIFVPRKAENANIFISLSSIKETEEEMIQMFLQCPSLTHLFCDLPGPEEEEELDEFCERFSALPNLKILELNPESKKRIYVKLERDEEGMYSRYQYVSLEEAERDVDSWGNFFLHLSD</sequence>
<organism evidence="1 2">
    <name type="scientific">Clathrus columnatus</name>
    <dbReference type="NCBI Taxonomy" id="1419009"/>
    <lineage>
        <taxon>Eukaryota</taxon>
        <taxon>Fungi</taxon>
        <taxon>Dikarya</taxon>
        <taxon>Basidiomycota</taxon>
        <taxon>Agaricomycotina</taxon>
        <taxon>Agaricomycetes</taxon>
        <taxon>Phallomycetidae</taxon>
        <taxon>Phallales</taxon>
        <taxon>Clathraceae</taxon>
        <taxon>Clathrus</taxon>
    </lineage>
</organism>
<accession>A0AAV5AEW8</accession>
<dbReference type="EMBL" id="BPWL01000008">
    <property type="protein sequence ID" value="GJJ12780.1"/>
    <property type="molecule type" value="Genomic_DNA"/>
</dbReference>
<dbReference type="InterPro" id="IPR032675">
    <property type="entry name" value="LRR_dom_sf"/>
</dbReference>
<keyword evidence="2" id="KW-1185">Reference proteome</keyword>
<evidence type="ECO:0008006" key="3">
    <source>
        <dbReference type="Google" id="ProtNLM"/>
    </source>
</evidence>
<name>A0AAV5AEW8_9AGAM</name>
<proteinExistence type="predicted"/>
<gene>
    <name evidence="1" type="ORF">Clacol_007025</name>
</gene>
<comment type="caution">
    <text evidence="1">The sequence shown here is derived from an EMBL/GenBank/DDBJ whole genome shotgun (WGS) entry which is preliminary data.</text>
</comment>
<dbReference type="SUPFAM" id="SSF52047">
    <property type="entry name" value="RNI-like"/>
    <property type="match status" value="1"/>
</dbReference>